<evidence type="ECO:0000313" key="6">
    <source>
        <dbReference type="EMBL" id="GAA4652239.1"/>
    </source>
</evidence>
<evidence type="ECO:0000256" key="1">
    <source>
        <dbReference type="ARBA" id="ARBA00000799"/>
    </source>
</evidence>
<accession>A0ABP8V8E1</accession>
<keyword evidence="4" id="KW-0460">Magnesium</keyword>
<comment type="pathway">
    <text evidence="4">Quinol/quinone metabolism; menaquinone biosynthesis.</text>
</comment>
<evidence type="ECO:0000259" key="5">
    <source>
        <dbReference type="Pfam" id="PF00425"/>
    </source>
</evidence>
<comment type="function">
    <text evidence="4">Catalyzes the conversion of chorismate to isochorismate.</text>
</comment>
<comment type="catalytic activity">
    <reaction evidence="1 4">
        <text>chorismate = isochorismate</text>
        <dbReference type="Rhea" id="RHEA:18985"/>
        <dbReference type="ChEBI" id="CHEBI:29748"/>
        <dbReference type="ChEBI" id="CHEBI:29780"/>
        <dbReference type="EC" id="5.4.4.2"/>
    </reaction>
</comment>
<dbReference type="InterPro" id="IPR015890">
    <property type="entry name" value="Chorismate_C"/>
</dbReference>
<organism evidence="6 7">
    <name type="scientific">Kistimonas scapharcae</name>
    <dbReference type="NCBI Taxonomy" id="1036133"/>
    <lineage>
        <taxon>Bacteria</taxon>
        <taxon>Pseudomonadati</taxon>
        <taxon>Pseudomonadota</taxon>
        <taxon>Gammaproteobacteria</taxon>
        <taxon>Oceanospirillales</taxon>
        <taxon>Endozoicomonadaceae</taxon>
        <taxon>Kistimonas</taxon>
    </lineage>
</organism>
<dbReference type="InterPro" id="IPR004561">
    <property type="entry name" value="IsoChor_synthase"/>
</dbReference>
<dbReference type="InterPro" id="IPR034681">
    <property type="entry name" value="MenF"/>
</dbReference>
<dbReference type="HAMAP" id="MF_01935">
    <property type="entry name" value="MenF"/>
    <property type="match status" value="1"/>
</dbReference>
<keyword evidence="4" id="KW-0479">Metal-binding</keyword>
<dbReference type="NCBIfam" id="TIGR00543">
    <property type="entry name" value="isochor_syn"/>
    <property type="match status" value="1"/>
</dbReference>
<evidence type="ECO:0000313" key="7">
    <source>
        <dbReference type="Proteomes" id="UP001500604"/>
    </source>
</evidence>
<evidence type="ECO:0000256" key="2">
    <source>
        <dbReference type="ARBA" id="ARBA00005297"/>
    </source>
</evidence>
<dbReference type="RefSeq" id="WP_345198759.1">
    <property type="nucleotide sequence ID" value="NZ_BAABFL010000472.1"/>
</dbReference>
<proteinExistence type="inferred from homology"/>
<comment type="similarity">
    <text evidence="2 4">Belongs to the isochorismate synthase family.</text>
</comment>
<feature type="active site" description="Proton donor" evidence="4">
    <location>
        <position position="257"/>
    </location>
</feature>
<comment type="cofactor">
    <cofactor evidence="4">
        <name>Mg(2+)</name>
        <dbReference type="ChEBI" id="CHEBI:18420"/>
    </cofactor>
</comment>
<keyword evidence="7" id="KW-1185">Reference proteome</keyword>
<keyword evidence="4" id="KW-0474">Menaquinone biosynthesis</keyword>
<feature type="domain" description="Chorismate-utilising enzyme C-terminal" evidence="5">
    <location>
        <begin position="186"/>
        <end position="439"/>
    </location>
</feature>
<dbReference type="InterPro" id="IPR005801">
    <property type="entry name" value="ADC_synthase"/>
</dbReference>
<protein>
    <recommendedName>
        <fullName evidence="4">Isochorismate synthase MenF</fullName>
        <ecNumber evidence="4">5.4.4.2</ecNumber>
    </recommendedName>
    <alternativeName>
        <fullName evidence="4">Isochorismate mutase</fullName>
    </alternativeName>
</protein>
<feature type="binding site" evidence="4">
    <location>
        <position position="435"/>
    </location>
    <ligand>
        <name>Mg(2+)</name>
        <dbReference type="ChEBI" id="CHEBI:18420"/>
    </ligand>
</feature>
<dbReference type="PANTHER" id="PTHR42839:SF2">
    <property type="entry name" value="ISOCHORISMATE SYNTHASE ENTC"/>
    <property type="match status" value="1"/>
</dbReference>
<name>A0ABP8V8E1_9GAMM</name>
<reference evidence="7" key="1">
    <citation type="journal article" date="2019" name="Int. J. Syst. Evol. Microbiol.">
        <title>The Global Catalogue of Microorganisms (GCM) 10K type strain sequencing project: providing services to taxonomists for standard genome sequencing and annotation.</title>
        <authorList>
            <consortium name="The Broad Institute Genomics Platform"/>
            <consortium name="The Broad Institute Genome Sequencing Center for Infectious Disease"/>
            <person name="Wu L."/>
            <person name="Ma J."/>
        </authorList>
    </citation>
    <scope>NUCLEOTIDE SEQUENCE [LARGE SCALE GENOMIC DNA]</scope>
    <source>
        <strain evidence="7">JCM 17805</strain>
    </source>
</reference>
<dbReference type="Gene3D" id="3.60.120.10">
    <property type="entry name" value="Anthranilate synthase"/>
    <property type="match status" value="1"/>
</dbReference>
<gene>
    <name evidence="4" type="primary">menF</name>
    <name evidence="6" type="ORF">GCM10023116_45230</name>
</gene>
<dbReference type="Proteomes" id="UP001500604">
    <property type="component" value="Unassembled WGS sequence"/>
</dbReference>
<comment type="caution">
    <text evidence="6">The sequence shown here is derived from an EMBL/GenBank/DDBJ whole genome shotgun (WGS) entry which is preliminary data.</text>
</comment>
<dbReference type="EC" id="5.4.4.2" evidence="4"/>
<dbReference type="SUPFAM" id="SSF56322">
    <property type="entry name" value="ADC synthase"/>
    <property type="match status" value="1"/>
</dbReference>
<keyword evidence="3 4" id="KW-0413">Isomerase</keyword>
<dbReference type="Pfam" id="PF00425">
    <property type="entry name" value="Chorismate_bind"/>
    <property type="match status" value="1"/>
</dbReference>
<comment type="pathway">
    <text evidence="4">Quinol/quinone metabolism; 1,4-dihydroxy-2-naphthoate biosynthesis; 1,4-dihydroxy-2-naphthoate from chorismate: step 1/7.</text>
</comment>
<sequence length="449" mass="50937">MLPYDESMRILADKLRQCQTRQGWYRMEQPLPAVAPLAWLHGVDSSCRLYWTERSGNRSVAGVCPELDLTLAGAESLGETFALSREVLQAIPGAHFYGGMAFTDQMSAQWRAFGYGRFILPRFELIQQRAETVMACNLYLPGGEESRRKCHEAAAWLERQASRIVVQDTDGYRAPGIADRYCVPDQQQWRYGVEQVLTAVAGQTLHKAVLSREVRLKLEHPLHLWDFLQRWHSENPRSYQFALQVESGDCFFGTSPERLFRRQSRLLWTEALAGTMTRGMDASEDQAFEHRLINDDKNRHENALVLDHIRDVLAGLCERLESDREVSVIKLRHIQHLIHRFRGVIRPGITDYDLLTTLHPTPAVGGSPWHEARHLIHTLEPHSRGWYSGVFGSLGLNDTEFAVAIRSGLLRGRQLSLYSGAGIVAGSEPDTEWQELDNKINTALALLDG</sequence>
<feature type="binding site" evidence="4">
    <location>
        <position position="301"/>
    </location>
    <ligand>
        <name>Mg(2+)</name>
        <dbReference type="ChEBI" id="CHEBI:18420"/>
    </ligand>
</feature>
<dbReference type="EMBL" id="BAABFL010000472">
    <property type="protein sequence ID" value="GAA4652239.1"/>
    <property type="molecule type" value="Genomic_DNA"/>
</dbReference>
<evidence type="ECO:0000256" key="3">
    <source>
        <dbReference type="ARBA" id="ARBA00023235"/>
    </source>
</evidence>
<dbReference type="PANTHER" id="PTHR42839">
    <property type="entry name" value="ISOCHORISMATE SYNTHASE ENTC"/>
    <property type="match status" value="1"/>
</dbReference>
<feature type="active site" description="Proton acceptor" evidence="4">
    <location>
        <position position="207"/>
    </location>
</feature>
<evidence type="ECO:0000256" key="4">
    <source>
        <dbReference type="HAMAP-Rule" id="MF_01935"/>
    </source>
</evidence>